<evidence type="ECO:0000313" key="1">
    <source>
        <dbReference type="EMBL" id="PMS19730.1"/>
    </source>
</evidence>
<dbReference type="PANTHER" id="PTHR34874">
    <property type="entry name" value="PROTEIN YCHN"/>
    <property type="match status" value="1"/>
</dbReference>
<dbReference type="GO" id="GO:0005829">
    <property type="term" value="C:cytosol"/>
    <property type="evidence" value="ECO:0007669"/>
    <property type="project" value="TreeGrafter"/>
</dbReference>
<dbReference type="AlphaFoldDB" id="A0A2N7VRF2"/>
<dbReference type="EMBL" id="PNYA01000010">
    <property type="protein sequence ID" value="PMS19730.1"/>
    <property type="molecule type" value="Genomic_DNA"/>
</dbReference>
<dbReference type="PANTHER" id="PTHR34874:SF1">
    <property type="entry name" value="PROTEIN YCHN"/>
    <property type="match status" value="1"/>
</dbReference>
<sequence length="117" mass="12945">MKALFILNGPPYGSELTYNALRLANALAKREHNEVRAYLMGDAVFAAKRGQKVPDGFYNVELMLDKLARGGDSRVGLCGTCMDARAIQPDELVEGSHRGTLEELADWSEWADKVLVF</sequence>
<dbReference type="InterPro" id="IPR027396">
    <property type="entry name" value="DsrEFH-like"/>
</dbReference>
<protein>
    <submittedName>
        <fullName evidence="1">Uncharacterized protein</fullName>
    </submittedName>
</protein>
<dbReference type="Proteomes" id="UP000235616">
    <property type="component" value="Unassembled WGS sequence"/>
</dbReference>
<dbReference type="Gene3D" id="3.40.1260.10">
    <property type="entry name" value="DsrEFH-like"/>
    <property type="match status" value="1"/>
</dbReference>
<dbReference type="SUPFAM" id="SSF75169">
    <property type="entry name" value="DsrEFH-like"/>
    <property type="match status" value="1"/>
</dbReference>
<comment type="caution">
    <text evidence="1">The sequence shown here is derived from an EMBL/GenBank/DDBJ whole genome shotgun (WGS) entry which is preliminary data.</text>
</comment>
<name>A0A2N7VRF2_9BURK</name>
<keyword evidence="2" id="KW-1185">Reference proteome</keyword>
<dbReference type="OrthoDB" id="9812053at2"/>
<accession>A0A2N7VRF2</accession>
<dbReference type="RefSeq" id="WP_102645803.1">
    <property type="nucleotide sequence ID" value="NZ_PNYA01000010.1"/>
</dbReference>
<gene>
    <name evidence="1" type="ORF">C0Z18_12905</name>
</gene>
<organism evidence="1 2">
    <name type="scientific">Trinickia dabaoshanensis</name>
    <dbReference type="NCBI Taxonomy" id="564714"/>
    <lineage>
        <taxon>Bacteria</taxon>
        <taxon>Pseudomonadati</taxon>
        <taxon>Pseudomonadota</taxon>
        <taxon>Betaproteobacteria</taxon>
        <taxon>Burkholderiales</taxon>
        <taxon>Burkholderiaceae</taxon>
        <taxon>Trinickia</taxon>
    </lineage>
</organism>
<proteinExistence type="predicted"/>
<dbReference type="InterPro" id="IPR003787">
    <property type="entry name" value="Sulphur_relay_DsrE/F-like"/>
</dbReference>
<evidence type="ECO:0000313" key="2">
    <source>
        <dbReference type="Proteomes" id="UP000235616"/>
    </source>
</evidence>
<dbReference type="Pfam" id="PF02635">
    <property type="entry name" value="DsrE"/>
    <property type="match status" value="1"/>
</dbReference>
<reference evidence="1 2" key="1">
    <citation type="submission" date="2018-01" db="EMBL/GenBank/DDBJ databases">
        <title>Whole genome analyses suggest that Burkholderia sensu lato contains two further novel genera in the rhizoxinica-symbiotica group Mycetohabitans gen. nov., and Trinickia gen. nov.: implications for the evolution of diazotrophy and nodulation in the Burkholderiaceae.</title>
        <authorList>
            <person name="Estrada-de los Santos P."/>
            <person name="Palmer M."/>
            <person name="Chavez-Ramirez B."/>
            <person name="Beukes C."/>
            <person name="Steenkamp E.T."/>
            <person name="Hirsch A.M."/>
            <person name="Manyaka P."/>
            <person name="Maluk M."/>
            <person name="Lafos M."/>
            <person name="Crook M."/>
            <person name="Gross E."/>
            <person name="Simon M.F."/>
            <person name="Bueno dos Reis Junior F."/>
            <person name="Poole P.S."/>
            <person name="Venter S.N."/>
            <person name="James E.K."/>
        </authorList>
    </citation>
    <scope>NUCLEOTIDE SEQUENCE [LARGE SCALE GENOMIC DNA]</scope>
    <source>
        <strain evidence="1 2">GIMN1.004</strain>
    </source>
</reference>